<dbReference type="RefSeq" id="WP_037941398.1">
    <property type="nucleotide sequence ID" value="NZ_JBFADL010000116.1"/>
</dbReference>
<keyword evidence="5" id="KW-1185">Reference proteome</keyword>
<dbReference type="Proteomes" id="UP000028341">
    <property type="component" value="Unassembled WGS sequence"/>
</dbReference>
<gene>
    <name evidence="4" type="ORF">BU52_33380</name>
</gene>
<dbReference type="OrthoDB" id="9797252at2"/>
<name>A0A081XH90_STRTO</name>
<dbReference type="Pfam" id="PF13649">
    <property type="entry name" value="Methyltransf_25"/>
    <property type="match status" value="1"/>
</dbReference>
<evidence type="ECO:0000313" key="4">
    <source>
        <dbReference type="EMBL" id="KES02913.1"/>
    </source>
</evidence>
<evidence type="ECO:0000256" key="2">
    <source>
        <dbReference type="ARBA" id="ARBA00022679"/>
    </source>
</evidence>
<feature type="domain" description="Methyltransferase" evidence="3">
    <location>
        <begin position="53"/>
        <end position="146"/>
    </location>
</feature>
<dbReference type="PANTHER" id="PTHR44942:SF4">
    <property type="entry name" value="METHYLTRANSFERASE TYPE 11 DOMAIN-CONTAINING PROTEIN"/>
    <property type="match status" value="1"/>
</dbReference>
<dbReference type="SUPFAM" id="SSF53335">
    <property type="entry name" value="S-adenosyl-L-methionine-dependent methyltransferases"/>
    <property type="match status" value="1"/>
</dbReference>
<evidence type="ECO:0000313" key="5">
    <source>
        <dbReference type="Proteomes" id="UP000028341"/>
    </source>
</evidence>
<sequence length="283" mass="29980">MTRPDRPASAAVSDDALFGPEAADYARYRPGLPDAAVHLLAATRHGVPAPVLLDLGTGTGQVPRALLPILRRLAHIDLVDVNASMLKSARAALEPVCGACTVDVFTGGTHDFVPAAPGRAPTLITCCRSFHWLSRPEVLSMADRVAAPHAVVAIMGDGSLWTHEADWTAALRALIQSYLGVDRRAGTRGTCAGPGRSYEDDLADSAFSEVTERSFPVSRLWAPEDVLGYLRTTSFARPALFAGRHGEFETAALRLPQDHAGGGVLEEDAVFTVLLARRPGGAA</sequence>
<dbReference type="GO" id="GO:0008168">
    <property type="term" value="F:methyltransferase activity"/>
    <property type="evidence" value="ECO:0007669"/>
    <property type="project" value="UniProtKB-KW"/>
</dbReference>
<accession>A0A081XH90</accession>
<dbReference type="InterPro" id="IPR041698">
    <property type="entry name" value="Methyltransf_25"/>
</dbReference>
<dbReference type="GO" id="GO:0032259">
    <property type="term" value="P:methylation"/>
    <property type="evidence" value="ECO:0007669"/>
    <property type="project" value="UniProtKB-KW"/>
</dbReference>
<dbReference type="Gene3D" id="3.40.50.150">
    <property type="entry name" value="Vaccinia Virus protein VP39"/>
    <property type="match status" value="1"/>
</dbReference>
<dbReference type="EMBL" id="JFCB01000063">
    <property type="protein sequence ID" value="KES02913.1"/>
    <property type="molecule type" value="Genomic_DNA"/>
</dbReference>
<dbReference type="eggNOG" id="COG4106">
    <property type="taxonomic scope" value="Bacteria"/>
</dbReference>
<dbReference type="InterPro" id="IPR051052">
    <property type="entry name" value="Diverse_substrate_MTase"/>
</dbReference>
<dbReference type="CDD" id="cd02440">
    <property type="entry name" value="AdoMet_MTases"/>
    <property type="match status" value="1"/>
</dbReference>
<dbReference type="STRING" id="55952.BU52_33380"/>
<proteinExistence type="predicted"/>
<dbReference type="PANTHER" id="PTHR44942">
    <property type="entry name" value="METHYLTRANSF_11 DOMAIN-CONTAINING PROTEIN"/>
    <property type="match status" value="1"/>
</dbReference>
<protein>
    <submittedName>
        <fullName evidence="4">Methyltransferase</fullName>
    </submittedName>
</protein>
<comment type="caution">
    <text evidence="4">The sequence shown here is derived from an EMBL/GenBank/DDBJ whole genome shotgun (WGS) entry which is preliminary data.</text>
</comment>
<evidence type="ECO:0000256" key="1">
    <source>
        <dbReference type="ARBA" id="ARBA00022603"/>
    </source>
</evidence>
<organism evidence="4 5">
    <name type="scientific">Streptomyces toyocaensis</name>
    <dbReference type="NCBI Taxonomy" id="55952"/>
    <lineage>
        <taxon>Bacteria</taxon>
        <taxon>Bacillati</taxon>
        <taxon>Actinomycetota</taxon>
        <taxon>Actinomycetes</taxon>
        <taxon>Kitasatosporales</taxon>
        <taxon>Streptomycetaceae</taxon>
        <taxon>Streptomyces</taxon>
    </lineage>
</organism>
<dbReference type="InterPro" id="IPR029063">
    <property type="entry name" value="SAM-dependent_MTases_sf"/>
</dbReference>
<reference evidence="4 5" key="1">
    <citation type="submission" date="2014-02" db="EMBL/GenBank/DDBJ databases">
        <title>The genome announcement of Streptomyces toyocaensis NRRL15009.</title>
        <authorList>
            <person name="Hong H.-J."/>
            <person name="Kwun M.J."/>
        </authorList>
    </citation>
    <scope>NUCLEOTIDE SEQUENCE [LARGE SCALE GENOMIC DNA]</scope>
    <source>
        <strain evidence="4 5">NRRL 15009</strain>
    </source>
</reference>
<evidence type="ECO:0000259" key="3">
    <source>
        <dbReference type="Pfam" id="PF13649"/>
    </source>
</evidence>
<keyword evidence="2 4" id="KW-0808">Transferase</keyword>
<keyword evidence="1 4" id="KW-0489">Methyltransferase</keyword>
<dbReference type="AlphaFoldDB" id="A0A081XH90"/>